<organism evidence="1 2">
    <name type="scientific">Athelia psychrophila</name>
    <dbReference type="NCBI Taxonomy" id="1759441"/>
    <lineage>
        <taxon>Eukaryota</taxon>
        <taxon>Fungi</taxon>
        <taxon>Dikarya</taxon>
        <taxon>Basidiomycota</taxon>
        <taxon>Agaricomycotina</taxon>
        <taxon>Agaricomycetes</taxon>
        <taxon>Agaricomycetidae</taxon>
        <taxon>Atheliales</taxon>
        <taxon>Atheliaceae</taxon>
        <taxon>Athelia</taxon>
    </lineage>
</organism>
<evidence type="ECO:0000313" key="2">
    <source>
        <dbReference type="Proteomes" id="UP000076532"/>
    </source>
</evidence>
<accession>A0A166PNU0</accession>
<gene>
    <name evidence="1" type="ORF">FIBSPDRAFT_887372</name>
</gene>
<sequence>MHGCGYGRAAEDTSDEDLFYKLGELGEEADSGDGASVQRFTATVKRCTTTCTARVEQHGRDELAQRVGGAGGADPNIVSHPWVLPPHAEHRARAEGRCELHELVPGIPRHRCREPSCTLQSVASRARDLWCAVRAQTERDDGGDVDRRGAMEAQDIALKCWRSGGATLRCVQIEWGLVLADCELSRKYAYMHEWRVFLARPTLAYHLEEVGQYLSKYVQRIYFYAWIPTPAGYVDTRSVNWGYYGSPAHAIVLRGGDGPGGKESETSGTSERVGVGFIESMVIMETLPAVIHNYHLLPLHHHCQFHLSPVQLEPAPRIHKLLLGSATFLGSVALICQRAEVTRPSADLPEKASYYLRRSSRLVLLGSETFLGSVAPICQRAEVTRPSADLPEQVRDFCLHAGKSLVFVKAKQCGVRDIIFLTSMLPAWR</sequence>
<evidence type="ECO:0000313" key="1">
    <source>
        <dbReference type="EMBL" id="KZP26284.1"/>
    </source>
</evidence>
<protein>
    <submittedName>
        <fullName evidence="1">Uncharacterized protein</fullName>
    </submittedName>
</protein>
<name>A0A166PNU0_9AGAM</name>
<dbReference type="EMBL" id="KV417515">
    <property type="protein sequence ID" value="KZP26284.1"/>
    <property type="molecule type" value="Genomic_DNA"/>
</dbReference>
<dbReference type="Proteomes" id="UP000076532">
    <property type="component" value="Unassembled WGS sequence"/>
</dbReference>
<dbReference type="AlphaFoldDB" id="A0A166PNU0"/>
<proteinExistence type="predicted"/>
<reference evidence="1 2" key="1">
    <citation type="journal article" date="2016" name="Mol. Biol. Evol.">
        <title>Comparative Genomics of Early-Diverging Mushroom-Forming Fungi Provides Insights into the Origins of Lignocellulose Decay Capabilities.</title>
        <authorList>
            <person name="Nagy L.G."/>
            <person name="Riley R."/>
            <person name="Tritt A."/>
            <person name="Adam C."/>
            <person name="Daum C."/>
            <person name="Floudas D."/>
            <person name="Sun H."/>
            <person name="Yadav J.S."/>
            <person name="Pangilinan J."/>
            <person name="Larsson K.H."/>
            <person name="Matsuura K."/>
            <person name="Barry K."/>
            <person name="Labutti K."/>
            <person name="Kuo R."/>
            <person name="Ohm R.A."/>
            <person name="Bhattacharya S.S."/>
            <person name="Shirouzu T."/>
            <person name="Yoshinaga Y."/>
            <person name="Martin F.M."/>
            <person name="Grigoriev I.V."/>
            <person name="Hibbett D.S."/>
        </authorList>
    </citation>
    <scope>NUCLEOTIDE SEQUENCE [LARGE SCALE GENOMIC DNA]</scope>
    <source>
        <strain evidence="1 2">CBS 109695</strain>
    </source>
</reference>
<keyword evidence="2" id="KW-1185">Reference proteome</keyword>